<dbReference type="Proteomes" id="UP000193083">
    <property type="component" value="Unassembled WGS sequence"/>
</dbReference>
<dbReference type="PANTHER" id="PTHR38590">
    <property type="entry name" value="BLL0828 PROTEIN"/>
    <property type="match status" value="1"/>
</dbReference>
<dbReference type="InterPro" id="IPR047216">
    <property type="entry name" value="Endonuclease_DUF559_bact"/>
</dbReference>
<dbReference type="RefSeq" id="WP_085465161.1">
    <property type="nucleotide sequence ID" value="NZ_FXBL01000004.1"/>
</dbReference>
<name>A0A1X7P5B9_9HYPH</name>
<dbReference type="InterPro" id="IPR007569">
    <property type="entry name" value="DUF559"/>
</dbReference>
<dbReference type="SUPFAM" id="SSF52980">
    <property type="entry name" value="Restriction endonuclease-like"/>
    <property type="match status" value="1"/>
</dbReference>
<proteinExistence type="predicted"/>
<keyword evidence="2" id="KW-0378">Hydrolase</keyword>
<dbReference type="Pfam" id="PF04480">
    <property type="entry name" value="DUF559"/>
    <property type="match status" value="1"/>
</dbReference>
<gene>
    <name evidence="2" type="ORF">SAMN02982922_3322</name>
</gene>
<protein>
    <submittedName>
        <fullName evidence="2">Very-short-patch-repair endonuclease</fullName>
    </submittedName>
</protein>
<dbReference type="AlphaFoldDB" id="A0A1X7P5B9"/>
<feature type="domain" description="DUF559" evidence="1">
    <location>
        <begin position="9"/>
        <end position="112"/>
    </location>
</feature>
<dbReference type="InterPro" id="IPR011335">
    <property type="entry name" value="Restrct_endonuc-II-like"/>
</dbReference>
<dbReference type="GO" id="GO:0004519">
    <property type="term" value="F:endonuclease activity"/>
    <property type="evidence" value="ECO:0007669"/>
    <property type="project" value="UniProtKB-KW"/>
</dbReference>
<reference evidence="2 3" key="1">
    <citation type="submission" date="2017-04" db="EMBL/GenBank/DDBJ databases">
        <authorList>
            <person name="Afonso C.L."/>
            <person name="Miller P.J."/>
            <person name="Scott M.A."/>
            <person name="Spackman E."/>
            <person name="Goraichik I."/>
            <person name="Dimitrov K.M."/>
            <person name="Suarez D.L."/>
            <person name="Swayne D.E."/>
        </authorList>
    </citation>
    <scope>NUCLEOTIDE SEQUENCE [LARGE SCALE GENOMIC DNA]</scope>
    <source>
        <strain evidence="2 3">B5P</strain>
    </source>
</reference>
<evidence type="ECO:0000259" key="1">
    <source>
        <dbReference type="Pfam" id="PF04480"/>
    </source>
</evidence>
<accession>A0A1X7P5B9</accession>
<sequence length="120" mass="13734">MGQRVPRRHLEFARQMRAEATKAENILWQAVRNRQLEGLKFKRQQVIAGVIVDFVCFEARLIVEVDGGQHSGSTRDVVRDDRFAAAGYLTLRFWNDEVERNIDGVCATILAEALPRRHDG</sequence>
<organism evidence="2 3">
    <name type="scientific">Mesorhizobium australicum</name>
    <dbReference type="NCBI Taxonomy" id="536018"/>
    <lineage>
        <taxon>Bacteria</taxon>
        <taxon>Pseudomonadati</taxon>
        <taxon>Pseudomonadota</taxon>
        <taxon>Alphaproteobacteria</taxon>
        <taxon>Hyphomicrobiales</taxon>
        <taxon>Phyllobacteriaceae</taxon>
        <taxon>Mesorhizobium</taxon>
    </lineage>
</organism>
<dbReference type="CDD" id="cd01038">
    <property type="entry name" value="Endonuclease_DUF559"/>
    <property type="match status" value="1"/>
</dbReference>
<dbReference type="PANTHER" id="PTHR38590:SF1">
    <property type="entry name" value="BLL0828 PROTEIN"/>
    <property type="match status" value="1"/>
</dbReference>
<evidence type="ECO:0000313" key="3">
    <source>
        <dbReference type="Proteomes" id="UP000193083"/>
    </source>
</evidence>
<keyword evidence="2" id="KW-0255">Endonuclease</keyword>
<dbReference type="EMBL" id="FXBL01000004">
    <property type="protein sequence ID" value="SMH46010.1"/>
    <property type="molecule type" value="Genomic_DNA"/>
</dbReference>
<evidence type="ECO:0000313" key="2">
    <source>
        <dbReference type="EMBL" id="SMH46010.1"/>
    </source>
</evidence>
<dbReference type="Gene3D" id="3.40.960.10">
    <property type="entry name" value="VSR Endonuclease"/>
    <property type="match status" value="1"/>
</dbReference>
<dbReference type="OrthoDB" id="9798754at2"/>
<keyword evidence="3" id="KW-1185">Reference proteome</keyword>
<keyword evidence="2" id="KW-0540">Nuclease</keyword>